<evidence type="ECO:0000256" key="1">
    <source>
        <dbReference type="SAM" id="MobiDB-lite"/>
    </source>
</evidence>
<reference evidence="2 3" key="1">
    <citation type="submission" date="2019-09" db="EMBL/GenBank/DDBJ databases">
        <title>Draft genome sequencing of Hungatella hathewayi 123Y-2.</title>
        <authorList>
            <person name="Lv Q."/>
            <person name="Li S."/>
        </authorList>
    </citation>
    <scope>NUCLEOTIDE SEQUENCE [LARGE SCALE GENOMIC DNA]</scope>
    <source>
        <strain evidence="2 3">123Y-2</strain>
    </source>
</reference>
<evidence type="ECO:0000313" key="2">
    <source>
        <dbReference type="EMBL" id="MUB63162.1"/>
    </source>
</evidence>
<accession>A0AAW9WGT5</accession>
<sequence length="57" mass="6305">MCSPVTFIFAVRIQMAAHWDIKPIGTAPHPKPRKNLKDPEKVNPCGLMQLPGIIPIS</sequence>
<proteinExistence type="predicted"/>
<feature type="region of interest" description="Disordered" evidence="1">
    <location>
        <begin position="24"/>
        <end position="44"/>
    </location>
</feature>
<dbReference type="AlphaFoldDB" id="A0AAW9WGT5"/>
<gene>
    <name evidence="2" type="ORF">GNE07_08815</name>
</gene>
<protein>
    <submittedName>
        <fullName evidence="2">Uncharacterized protein</fullName>
    </submittedName>
</protein>
<dbReference type="RefSeq" id="WP_155560749.1">
    <property type="nucleotide sequence ID" value="NZ_CABJBJ010000002.1"/>
</dbReference>
<dbReference type="Proteomes" id="UP000434223">
    <property type="component" value="Unassembled WGS sequence"/>
</dbReference>
<evidence type="ECO:0000313" key="3">
    <source>
        <dbReference type="Proteomes" id="UP000434223"/>
    </source>
</evidence>
<comment type="caution">
    <text evidence="2">The sequence shown here is derived from an EMBL/GenBank/DDBJ whole genome shotgun (WGS) entry which is preliminary data.</text>
</comment>
<name>A0AAW9WGT5_9FIRM</name>
<organism evidence="2 3">
    <name type="scientific">Hungatella hathewayi</name>
    <dbReference type="NCBI Taxonomy" id="154046"/>
    <lineage>
        <taxon>Bacteria</taxon>
        <taxon>Bacillati</taxon>
        <taxon>Bacillota</taxon>
        <taxon>Clostridia</taxon>
        <taxon>Lachnospirales</taxon>
        <taxon>Lachnospiraceae</taxon>
        <taxon>Hungatella</taxon>
    </lineage>
</organism>
<dbReference type="EMBL" id="WNME01000004">
    <property type="protein sequence ID" value="MUB63162.1"/>
    <property type="molecule type" value="Genomic_DNA"/>
</dbReference>